<feature type="region of interest" description="Disordered" evidence="1">
    <location>
        <begin position="36"/>
        <end position="57"/>
    </location>
</feature>
<dbReference type="PANTHER" id="PTHR33064:SF37">
    <property type="entry name" value="RIBONUCLEASE H"/>
    <property type="match status" value="1"/>
</dbReference>
<dbReference type="InterPro" id="IPR043502">
    <property type="entry name" value="DNA/RNA_pol_sf"/>
</dbReference>
<feature type="compositionally biased region" description="Basic and acidic residues" evidence="1">
    <location>
        <begin position="347"/>
        <end position="360"/>
    </location>
</feature>
<dbReference type="Proteomes" id="UP000830375">
    <property type="component" value="Unassembled WGS sequence"/>
</dbReference>
<dbReference type="InterPro" id="IPR051320">
    <property type="entry name" value="Viral_Replic_Matur_Polypro"/>
</dbReference>
<name>A0ABQ8L5V0_LABRO</name>
<reference evidence="2 3" key="1">
    <citation type="submission" date="2022-01" db="EMBL/GenBank/DDBJ databases">
        <title>A high-quality chromosome-level genome assembly of rohu carp, Labeo rohita.</title>
        <authorList>
            <person name="Arick M.A. II"/>
            <person name="Hsu C.-Y."/>
            <person name="Magbanua Z."/>
            <person name="Pechanova O."/>
            <person name="Grover C."/>
            <person name="Miller E."/>
            <person name="Thrash A."/>
            <person name="Ezzel L."/>
            <person name="Alam S."/>
            <person name="Benzie J."/>
            <person name="Hamilton M."/>
            <person name="Karsi A."/>
            <person name="Lawrence M.L."/>
            <person name="Peterson D.G."/>
        </authorList>
    </citation>
    <scope>NUCLEOTIDE SEQUENCE [LARGE SCALE GENOMIC DNA]</scope>
    <source>
        <strain evidence="3">BAU-BD-2019</strain>
        <tissue evidence="2">Blood</tissue>
    </source>
</reference>
<feature type="compositionally biased region" description="Low complexity" evidence="1">
    <location>
        <begin position="110"/>
        <end position="133"/>
    </location>
</feature>
<feature type="region of interest" description="Disordered" evidence="1">
    <location>
        <begin position="105"/>
        <end position="187"/>
    </location>
</feature>
<dbReference type="PANTHER" id="PTHR33064">
    <property type="entry name" value="POL PROTEIN"/>
    <property type="match status" value="1"/>
</dbReference>
<dbReference type="SUPFAM" id="SSF56672">
    <property type="entry name" value="DNA/RNA polymerases"/>
    <property type="match status" value="1"/>
</dbReference>
<organism evidence="2 3">
    <name type="scientific">Labeo rohita</name>
    <name type="common">Indian major carp</name>
    <name type="synonym">Cyprinus rohita</name>
    <dbReference type="NCBI Taxonomy" id="84645"/>
    <lineage>
        <taxon>Eukaryota</taxon>
        <taxon>Metazoa</taxon>
        <taxon>Chordata</taxon>
        <taxon>Craniata</taxon>
        <taxon>Vertebrata</taxon>
        <taxon>Euteleostomi</taxon>
        <taxon>Actinopterygii</taxon>
        <taxon>Neopterygii</taxon>
        <taxon>Teleostei</taxon>
        <taxon>Ostariophysi</taxon>
        <taxon>Cypriniformes</taxon>
        <taxon>Cyprinidae</taxon>
        <taxon>Labeoninae</taxon>
        <taxon>Labeonini</taxon>
        <taxon>Labeo</taxon>
    </lineage>
</organism>
<proteinExistence type="predicted"/>
<evidence type="ECO:0000313" key="3">
    <source>
        <dbReference type="Proteomes" id="UP000830375"/>
    </source>
</evidence>
<feature type="region of interest" description="Disordered" evidence="1">
    <location>
        <begin position="1"/>
        <end position="21"/>
    </location>
</feature>
<feature type="region of interest" description="Disordered" evidence="1">
    <location>
        <begin position="339"/>
        <end position="369"/>
    </location>
</feature>
<keyword evidence="3" id="KW-1185">Reference proteome</keyword>
<evidence type="ECO:0000313" key="2">
    <source>
        <dbReference type="EMBL" id="KAI2646134.1"/>
    </source>
</evidence>
<accession>A0ABQ8L5V0</accession>
<dbReference type="Gene3D" id="3.10.20.370">
    <property type="match status" value="1"/>
</dbReference>
<evidence type="ECO:0000256" key="1">
    <source>
        <dbReference type="SAM" id="MobiDB-lite"/>
    </source>
</evidence>
<feature type="compositionally biased region" description="Basic residues" evidence="1">
    <location>
        <begin position="172"/>
        <end position="183"/>
    </location>
</feature>
<feature type="compositionally biased region" description="Basic and acidic residues" evidence="1">
    <location>
        <begin position="1"/>
        <end position="12"/>
    </location>
</feature>
<dbReference type="EMBL" id="JACTAM010001852">
    <property type="protein sequence ID" value="KAI2646134.1"/>
    <property type="molecule type" value="Genomic_DNA"/>
</dbReference>
<sequence>MRDRPLGPRRDTTGISKQTQVASELSGRICWRCPTENVGAEKGPTGRESHYGKSQSKLTKYDTPLFDKMEKGSTNPFDVFIFPHVPPPYHHYPVAELQALKVDPDLNCSPPRRQTAPPARPSALPARPAVPSAIPTAPHPQAAAAGGQEEEEDPKMIPKSPNEEADAEKTHRLPPSKKRKTRNTVKEENVSITAPMVKVSRPDGVMMVFRPWTVTVAELAKAIKVAFPVRVDTSRIGNCCQTREESVQEYYYRLYETFNKHSEKKSPTTEEINLAPGSATCEAAHALHAEEQQMTKKERAKAKTDKELQLALVQPVSRPGEGAVNADCVKTMVTGSENVQKTSKIKKQTEARKTESREEGSGANSRQLQLREARDQAWCEVGRFVKKSVHATDWCEIGGGMKHSKSLGAFVSDCKYDIEHLAQEGHKVSLPELQTLITNYAILEQPLRALTIGKGLKSSDQIEWTEEAAEAFVNIKVQLSLEPTLGLAHNGDRLRPVAYFSSKLDPVAAGLPQCLRAVASAEKAVMASKEFVGYSDLTLMVPHAVSMILQEQKTSHLSTARWLRYHTVLLDTPNITVKRCTTLNPATLLPTEEDGEEHHCCLTALDQVCMPHPDLLDTPLENCENVLFVDDSAFRDPQTVTEGLTHVRNAITVFIPLSRLTDSECDDLG</sequence>
<comment type="caution">
    <text evidence="2">The sequence shown here is derived from an EMBL/GenBank/DDBJ whole genome shotgun (WGS) entry which is preliminary data.</text>
</comment>
<protein>
    <submittedName>
        <fullName evidence="2">Uncharacterized protein</fullName>
    </submittedName>
</protein>
<gene>
    <name evidence="2" type="ORF">H4Q32_024589</name>
</gene>